<reference evidence="2 3" key="1">
    <citation type="submission" date="2024-09" db="EMBL/GenBank/DDBJ databases">
        <authorList>
            <person name="Salinas-Garcia M.A."/>
            <person name="Prieme A."/>
        </authorList>
    </citation>
    <scope>NUCLEOTIDE SEQUENCE [LARGE SCALE GENOMIC DNA]</scope>
    <source>
        <strain evidence="2 3">DSM 21081</strain>
    </source>
</reference>
<dbReference type="Pfam" id="PF00903">
    <property type="entry name" value="Glyoxalase"/>
    <property type="match status" value="1"/>
</dbReference>
<dbReference type="SUPFAM" id="SSF54593">
    <property type="entry name" value="Glyoxalase/Bleomycin resistance protein/Dihydroxybiphenyl dioxygenase"/>
    <property type="match status" value="1"/>
</dbReference>
<evidence type="ECO:0000313" key="3">
    <source>
        <dbReference type="Proteomes" id="UP001575652"/>
    </source>
</evidence>
<dbReference type="PROSITE" id="PS51819">
    <property type="entry name" value="VOC"/>
    <property type="match status" value="1"/>
</dbReference>
<evidence type="ECO:0000313" key="2">
    <source>
        <dbReference type="EMBL" id="MFB0834047.1"/>
    </source>
</evidence>
<comment type="caution">
    <text evidence="2">The sequence shown here is derived from an EMBL/GenBank/DDBJ whole genome shotgun (WGS) entry which is preliminary data.</text>
</comment>
<evidence type="ECO:0000259" key="1">
    <source>
        <dbReference type="PROSITE" id="PS51819"/>
    </source>
</evidence>
<sequence>MLSTAKMTAVLPVKDIDRARDFYQKTLGLTPTATMEDGSELFSSDGATAIELMVKPGADTSDHTSVSFEVEDLPVEMKRLEGNGVVFADYDLPGLKTVDHIATTTHEKCAWFADSEGNILCLHQNI</sequence>
<feature type="domain" description="VOC" evidence="1">
    <location>
        <begin position="4"/>
        <end position="125"/>
    </location>
</feature>
<dbReference type="RefSeq" id="WP_373971214.1">
    <property type="nucleotide sequence ID" value="NZ_JBHDLJ010000003.1"/>
</dbReference>
<accession>A0ABV4UL26</accession>
<dbReference type="EMBL" id="JBHDLJ010000003">
    <property type="protein sequence ID" value="MFB0834047.1"/>
    <property type="molecule type" value="Genomic_DNA"/>
</dbReference>
<keyword evidence="3" id="KW-1185">Reference proteome</keyword>
<protein>
    <submittedName>
        <fullName evidence="2">VOC family protein</fullName>
    </submittedName>
</protein>
<name>A0ABV4UL26_9MICC</name>
<dbReference type="Proteomes" id="UP001575652">
    <property type="component" value="Unassembled WGS sequence"/>
</dbReference>
<dbReference type="InterPro" id="IPR004360">
    <property type="entry name" value="Glyas_Fos-R_dOase_dom"/>
</dbReference>
<gene>
    <name evidence="2" type="ORF">ACETWP_05535</name>
</gene>
<dbReference type="InterPro" id="IPR037523">
    <property type="entry name" value="VOC_core"/>
</dbReference>
<dbReference type="Gene3D" id="3.10.180.10">
    <property type="entry name" value="2,3-Dihydroxybiphenyl 1,2-Dioxygenase, domain 1"/>
    <property type="match status" value="1"/>
</dbReference>
<proteinExistence type="predicted"/>
<organism evidence="2 3">
    <name type="scientific">Arthrobacter halodurans</name>
    <dbReference type="NCBI Taxonomy" id="516699"/>
    <lineage>
        <taxon>Bacteria</taxon>
        <taxon>Bacillati</taxon>
        <taxon>Actinomycetota</taxon>
        <taxon>Actinomycetes</taxon>
        <taxon>Micrococcales</taxon>
        <taxon>Micrococcaceae</taxon>
        <taxon>Arthrobacter</taxon>
    </lineage>
</organism>
<dbReference type="InterPro" id="IPR029068">
    <property type="entry name" value="Glyas_Bleomycin-R_OHBP_Dase"/>
</dbReference>